<keyword evidence="9" id="KW-1185">Reference proteome</keyword>
<evidence type="ECO:0000313" key="8">
    <source>
        <dbReference type="EMBL" id="EPR69780.1"/>
    </source>
</evidence>
<dbReference type="EMBL" id="ATMR01000215">
    <property type="protein sequence ID" value="EPR69780.1"/>
    <property type="molecule type" value="Genomic_DNA"/>
</dbReference>
<evidence type="ECO:0000256" key="1">
    <source>
        <dbReference type="ARBA" id="ARBA00004651"/>
    </source>
</evidence>
<comment type="subcellular location">
    <subcellularLocation>
        <location evidence="1">Cell membrane</location>
        <topology evidence="1">Multi-pass membrane protein</topology>
    </subcellularLocation>
</comment>
<dbReference type="PANTHER" id="PTHR36115">
    <property type="entry name" value="PROLINE-RICH ANTIGEN HOMOLOG-RELATED"/>
    <property type="match status" value="1"/>
</dbReference>
<evidence type="ECO:0000256" key="4">
    <source>
        <dbReference type="ARBA" id="ARBA00022989"/>
    </source>
</evidence>
<dbReference type="GO" id="GO:0005886">
    <property type="term" value="C:plasma membrane"/>
    <property type="evidence" value="ECO:0007669"/>
    <property type="project" value="UniProtKB-SubCell"/>
</dbReference>
<keyword evidence="3 6" id="KW-0812">Transmembrane</keyword>
<feature type="transmembrane region" description="Helical" evidence="6">
    <location>
        <begin position="52"/>
        <end position="70"/>
    </location>
</feature>
<dbReference type="InterPro" id="IPR010432">
    <property type="entry name" value="RDD"/>
</dbReference>
<feature type="domain" description="RDD" evidence="7">
    <location>
        <begin position="15"/>
        <end position="135"/>
    </location>
</feature>
<accession>S7VHV6</accession>
<feature type="transmembrane region" description="Helical" evidence="6">
    <location>
        <begin position="103"/>
        <end position="122"/>
    </location>
</feature>
<name>S7VHV6_9FLAO</name>
<dbReference type="eggNOG" id="COG1714">
    <property type="taxonomic scope" value="Bacteria"/>
</dbReference>
<dbReference type="STRING" id="641526.ADIWIN_4055"/>
<protein>
    <recommendedName>
        <fullName evidence="7">RDD domain-containing protein</fullName>
    </recommendedName>
</protein>
<feature type="transmembrane region" description="Helical" evidence="6">
    <location>
        <begin position="21"/>
        <end position="40"/>
    </location>
</feature>
<evidence type="ECO:0000256" key="3">
    <source>
        <dbReference type="ARBA" id="ARBA00022692"/>
    </source>
</evidence>
<dbReference type="AlphaFoldDB" id="S7VHV6"/>
<evidence type="ECO:0000259" key="7">
    <source>
        <dbReference type="Pfam" id="PF06271"/>
    </source>
</evidence>
<sequence>MTNNAENKPPLSSRKRRIAAFMIDHFAMSFLIVSITFLALGSDFLNEPDFSTITATMLVVLLPGFVVYFGKDAIKGISIGKWIMGIMIRDEANPENVPSFGKLLFRNLFLIIWPVEFIVLAVSTDKKRLGDKVAKTIVVQNPNKPSKTPRIIALIGIGIVFITFMVLFIGSAMKNSDAYKVAVENIEQNQKILDETGGITGYGMMPTGSININNGYGEAQLEIKVLGKDNDVSVGAYLTKQPKGEWKLIKMSKE</sequence>
<reference evidence="8 9" key="1">
    <citation type="journal article" date="2013" name="Genome Announc.">
        <title>Draft Genome Sequence of Winogradskyella psychrotolerans RS-3T, Isolated from the Marine Transect of Kongsfjorden, Ny-Alesund, Svalbard, Arctic Ocean.</title>
        <authorList>
            <person name="Kumar Pinnaka A."/>
            <person name="Ara S."/>
            <person name="Singh A."/>
            <person name="Shivaji S."/>
        </authorList>
    </citation>
    <scope>NUCLEOTIDE SEQUENCE [LARGE SCALE GENOMIC DNA]</scope>
    <source>
        <strain evidence="8 9">RS-3</strain>
    </source>
</reference>
<organism evidence="8 9">
    <name type="scientific">Winogradskyella psychrotolerans RS-3</name>
    <dbReference type="NCBI Taxonomy" id="641526"/>
    <lineage>
        <taxon>Bacteria</taxon>
        <taxon>Pseudomonadati</taxon>
        <taxon>Bacteroidota</taxon>
        <taxon>Flavobacteriia</taxon>
        <taxon>Flavobacteriales</taxon>
        <taxon>Flavobacteriaceae</taxon>
        <taxon>Winogradskyella</taxon>
    </lineage>
</organism>
<dbReference type="RefSeq" id="WP_020896313.1">
    <property type="nucleotide sequence ID" value="NZ_ATMR01000215.1"/>
</dbReference>
<gene>
    <name evidence="8" type="ORF">ADIWIN_4055</name>
</gene>
<evidence type="ECO:0000256" key="6">
    <source>
        <dbReference type="SAM" id="Phobius"/>
    </source>
</evidence>
<evidence type="ECO:0000313" key="9">
    <source>
        <dbReference type="Proteomes" id="UP000014962"/>
    </source>
</evidence>
<keyword evidence="4 6" id="KW-1133">Transmembrane helix</keyword>
<dbReference type="PATRIC" id="fig|641526.4.peg.4028"/>
<feature type="transmembrane region" description="Helical" evidence="6">
    <location>
        <begin position="151"/>
        <end position="170"/>
    </location>
</feature>
<proteinExistence type="predicted"/>
<comment type="caution">
    <text evidence="8">The sequence shown here is derived from an EMBL/GenBank/DDBJ whole genome shotgun (WGS) entry which is preliminary data.</text>
</comment>
<dbReference type="Proteomes" id="UP000014962">
    <property type="component" value="Unassembled WGS sequence"/>
</dbReference>
<dbReference type="Pfam" id="PF06271">
    <property type="entry name" value="RDD"/>
    <property type="match status" value="1"/>
</dbReference>
<keyword evidence="2" id="KW-1003">Cell membrane</keyword>
<keyword evidence="5 6" id="KW-0472">Membrane</keyword>
<dbReference type="OrthoDB" id="9814143at2"/>
<dbReference type="InterPro" id="IPR051791">
    <property type="entry name" value="Pra-immunoreactive"/>
</dbReference>
<evidence type="ECO:0000256" key="2">
    <source>
        <dbReference type="ARBA" id="ARBA00022475"/>
    </source>
</evidence>
<evidence type="ECO:0000256" key="5">
    <source>
        <dbReference type="ARBA" id="ARBA00023136"/>
    </source>
</evidence>